<dbReference type="AlphaFoldDB" id="A0A3D8L277"/>
<reference evidence="2" key="1">
    <citation type="submission" date="2018-08" db="EMBL/GenBank/DDBJ databases">
        <authorList>
            <person name="Liu Z.-W."/>
            <person name="Du Z.-J."/>
        </authorList>
    </citation>
    <scope>NUCLEOTIDE SEQUENCE [LARGE SCALE GENOMIC DNA]</scope>
    <source>
        <strain evidence="2">H4X</strain>
    </source>
</reference>
<dbReference type="Proteomes" id="UP000256708">
    <property type="component" value="Unassembled WGS sequence"/>
</dbReference>
<evidence type="ECO:0008006" key="3">
    <source>
        <dbReference type="Google" id="ProtNLM"/>
    </source>
</evidence>
<dbReference type="EMBL" id="QRGR01000042">
    <property type="protein sequence ID" value="RDV11466.1"/>
    <property type="molecule type" value="Genomic_DNA"/>
</dbReference>
<evidence type="ECO:0000313" key="2">
    <source>
        <dbReference type="Proteomes" id="UP000256708"/>
    </source>
</evidence>
<keyword evidence="2" id="KW-1185">Reference proteome</keyword>
<comment type="caution">
    <text evidence="1">The sequence shown here is derived from an EMBL/GenBank/DDBJ whole genome shotgun (WGS) entry which is preliminary data.</text>
</comment>
<dbReference type="RefSeq" id="WP_115568274.1">
    <property type="nucleotide sequence ID" value="NZ_QRGR01000042.1"/>
</dbReference>
<organism evidence="1 2">
    <name type="scientific">Pontibacter diazotrophicus</name>
    <dbReference type="NCBI Taxonomy" id="1400979"/>
    <lineage>
        <taxon>Bacteria</taxon>
        <taxon>Pseudomonadati</taxon>
        <taxon>Bacteroidota</taxon>
        <taxon>Cytophagia</taxon>
        <taxon>Cytophagales</taxon>
        <taxon>Hymenobacteraceae</taxon>
        <taxon>Pontibacter</taxon>
    </lineage>
</organism>
<accession>A0A3D8L277</accession>
<dbReference type="OrthoDB" id="9970593at2"/>
<proteinExistence type="predicted"/>
<gene>
    <name evidence="1" type="ORF">DXT99_24720</name>
</gene>
<protein>
    <recommendedName>
        <fullName evidence="3">CopG family transcriptional regulator</fullName>
    </recommendedName>
</protein>
<evidence type="ECO:0000313" key="1">
    <source>
        <dbReference type="EMBL" id="RDV11466.1"/>
    </source>
</evidence>
<name>A0A3D8L277_9BACT</name>
<sequence>MRIPFSTIMRADLYLKAKRVEYWDRTSLREIIMETALEAYLKDNPSTQMPLPIKERKNQSP</sequence>